<feature type="binding site" evidence="3">
    <location>
        <position position="137"/>
    </location>
    <ligand>
        <name>Zn(2+)</name>
        <dbReference type="ChEBI" id="CHEBI:29105"/>
        <label>2</label>
    </ligand>
</feature>
<feature type="binding site" evidence="3">
    <location>
        <position position="180"/>
    </location>
    <ligand>
        <name>Zn(2+)</name>
        <dbReference type="ChEBI" id="CHEBI:29105"/>
        <label>1</label>
        <note>catalytic</note>
    </ligand>
</feature>
<feature type="binding site" evidence="3">
    <location>
        <position position="208"/>
    </location>
    <ligand>
        <name>Zn(2+)</name>
        <dbReference type="ChEBI" id="CHEBI:29105"/>
        <label>1</label>
        <note>catalytic</note>
    </ligand>
</feature>
<dbReference type="PIRSF" id="PIRSF001359">
    <property type="entry name" value="F_bP_aldolase_II"/>
    <property type="match status" value="1"/>
</dbReference>
<dbReference type="InterPro" id="IPR050246">
    <property type="entry name" value="Class_II_FBP_aldolase"/>
</dbReference>
<evidence type="ECO:0000313" key="4">
    <source>
        <dbReference type="EMBL" id="WAT24393.1"/>
    </source>
</evidence>
<dbReference type="Proteomes" id="UP001164714">
    <property type="component" value="Chromosome"/>
</dbReference>
<dbReference type="Gene3D" id="3.20.20.70">
    <property type="entry name" value="Aldolase class I"/>
    <property type="match status" value="1"/>
</dbReference>
<dbReference type="CDD" id="cd00947">
    <property type="entry name" value="TBP_aldolase_IIB"/>
    <property type="match status" value="1"/>
</dbReference>
<name>A0AA47G8S5_9LACT</name>
<keyword evidence="3" id="KW-0479">Metal-binding</keyword>
<dbReference type="PANTHER" id="PTHR30304">
    <property type="entry name" value="D-TAGATOSE-1,6-BISPHOSPHATE ALDOLASE"/>
    <property type="match status" value="1"/>
</dbReference>
<evidence type="ECO:0000256" key="2">
    <source>
        <dbReference type="PIRSR" id="PIRSR001359-2"/>
    </source>
</evidence>
<dbReference type="AlphaFoldDB" id="A0AA47G8S5"/>
<feature type="binding site" evidence="2">
    <location>
        <begin position="209"/>
        <end position="211"/>
    </location>
    <ligand>
        <name>dihydroxyacetone phosphate</name>
        <dbReference type="ChEBI" id="CHEBI:57642"/>
    </ligand>
</feature>
<dbReference type="GO" id="GO:0005975">
    <property type="term" value="P:carbohydrate metabolic process"/>
    <property type="evidence" value="ECO:0007669"/>
    <property type="project" value="InterPro"/>
</dbReference>
<dbReference type="EMBL" id="CP114063">
    <property type="protein sequence ID" value="WAT24393.1"/>
    <property type="molecule type" value="Genomic_DNA"/>
</dbReference>
<dbReference type="InterPro" id="IPR013785">
    <property type="entry name" value="Aldolase_TIM"/>
</dbReference>
<dbReference type="InterPro" id="IPR000771">
    <property type="entry name" value="FBA_II"/>
</dbReference>
<reference evidence="4" key="1">
    <citation type="submission" date="2022-12" db="EMBL/GenBank/DDBJ databases">
        <title>Whole genome sequence analysis of a duck derived balloon bacteium Aerococcus urinaeequi henan2020.</title>
        <authorList>
            <person name="Zhang H."/>
            <person name="Qiao H.X."/>
            <person name="Bian C.Z."/>
            <person name="Shu J.C."/>
        </authorList>
    </citation>
    <scope>NUCLEOTIDE SEQUENCE</scope>
    <source>
        <strain evidence="4">2020-HN-1</strain>
    </source>
</reference>
<dbReference type="Pfam" id="PF01116">
    <property type="entry name" value="F_bP_aldolase"/>
    <property type="match status" value="1"/>
</dbReference>
<sequence length="281" mass="30592">MLYQTLKEVVPQAVNNCSAVPQFNINGYSWIEAIMETANQYKVPIIIGVTDRNVERLGGYRFIRELIDLLANRYDVTSPLVLHLDHGQSIKGCKSAIDAGFSSVMFDGSSLPIEENIASTKEVVAYAHSKGVTVEGEIGGIGGVEDGVVGGIKFADVDEGIHFVKETGVDLLAAALGSVHGEYQGEPDLQFDIMDAFSQSLEIPMVLHGASGISESDLKKAISFHHGKINFNTELNIGWACTVKDLFVEYPNLYDPKVILNTSKNGIKQVMESKLKLCNLI</sequence>
<evidence type="ECO:0000313" key="5">
    <source>
        <dbReference type="Proteomes" id="UP001164714"/>
    </source>
</evidence>
<dbReference type="NCBIfam" id="TIGR00167">
    <property type="entry name" value="cbbA"/>
    <property type="match status" value="1"/>
</dbReference>
<dbReference type="GO" id="GO:0008270">
    <property type="term" value="F:zinc ion binding"/>
    <property type="evidence" value="ECO:0007669"/>
    <property type="project" value="InterPro"/>
</dbReference>
<protein>
    <submittedName>
        <fullName evidence="4">Ketose-bisphosphate aldolase</fullName>
    </submittedName>
</protein>
<organism evidence="4 5">
    <name type="scientific">Aerococcus urinaeequi</name>
    <dbReference type="NCBI Taxonomy" id="51665"/>
    <lineage>
        <taxon>Bacteria</taxon>
        <taxon>Bacillati</taxon>
        <taxon>Bacillota</taxon>
        <taxon>Bacilli</taxon>
        <taxon>Lactobacillales</taxon>
        <taxon>Aerococcaceae</taxon>
        <taxon>Aerococcus</taxon>
    </lineage>
</organism>
<comment type="cofactor">
    <cofactor evidence="3">
        <name>Zn(2+)</name>
        <dbReference type="ChEBI" id="CHEBI:29105"/>
    </cofactor>
    <text evidence="3">Binds 2 Zn(2+) ions per subunit. One is catalytic and the other provides a structural contribution.</text>
</comment>
<evidence type="ECO:0000256" key="3">
    <source>
        <dbReference type="PIRSR" id="PIRSR001359-3"/>
    </source>
</evidence>
<dbReference type="GO" id="GO:0016832">
    <property type="term" value="F:aldehyde-lyase activity"/>
    <property type="evidence" value="ECO:0007669"/>
    <property type="project" value="InterPro"/>
</dbReference>
<dbReference type="SUPFAM" id="SSF51569">
    <property type="entry name" value="Aldolase"/>
    <property type="match status" value="1"/>
</dbReference>
<dbReference type="PROSITE" id="PS00806">
    <property type="entry name" value="ALDOLASE_CLASS_II_2"/>
    <property type="match status" value="1"/>
</dbReference>
<dbReference type="RefSeq" id="WP_269104885.1">
    <property type="nucleotide sequence ID" value="NZ_CP114063.1"/>
</dbReference>
<feature type="active site" description="Proton donor" evidence="1">
    <location>
        <position position="85"/>
    </location>
</feature>
<keyword evidence="3" id="KW-0862">Zinc</keyword>
<proteinExistence type="predicted"/>
<feature type="binding site" evidence="3">
    <location>
        <position position="107"/>
    </location>
    <ligand>
        <name>Zn(2+)</name>
        <dbReference type="ChEBI" id="CHEBI:29105"/>
        <label>2</label>
    </ligand>
</feature>
<evidence type="ECO:0000256" key="1">
    <source>
        <dbReference type="PIRSR" id="PIRSR001359-1"/>
    </source>
</evidence>
<dbReference type="PANTHER" id="PTHR30304:SF0">
    <property type="entry name" value="D-TAGATOSE-1,6-BISPHOSPHATE ALDOLASE SUBUNIT GATY-RELATED"/>
    <property type="match status" value="1"/>
</dbReference>
<gene>
    <name evidence="4" type="ORF">OZ415_09170</name>
</gene>
<accession>A0AA47G8S5</accession>
<feature type="binding site" evidence="3">
    <location>
        <position position="86"/>
    </location>
    <ligand>
        <name>Zn(2+)</name>
        <dbReference type="ChEBI" id="CHEBI:29105"/>
        <label>1</label>
        <note>catalytic</note>
    </ligand>
</feature>
<feature type="binding site" evidence="2">
    <location>
        <begin position="230"/>
        <end position="233"/>
    </location>
    <ligand>
        <name>dihydroxyacetone phosphate</name>
        <dbReference type="ChEBI" id="CHEBI:57642"/>
    </ligand>
</feature>
<feature type="binding site" evidence="2">
    <location>
        <position position="181"/>
    </location>
    <ligand>
        <name>dihydroxyacetone phosphate</name>
        <dbReference type="ChEBI" id="CHEBI:57642"/>
    </ligand>
</feature>